<evidence type="ECO:0000313" key="1">
    <source>
        <dbReference type="EMBL" id="KKL82116.1"/>
    </source>
</evidence>
<protein>
    <submittedName>
        <fullName evidence="1">Uncharacterized protein</fullName>
    </submittedName>
</protein>
<sequence>ALSAAQEAAYWKVYWKKADLLKRYRREAETRRKKAQAAYTKALVADDPYPPG</sequence>
<comment type="caution">
    <text evidence="1">The sequence shown here is derived from an EMBL/GenBank/DDBJ whole genome shotgun (WGS) entry which is preliminary data.</text>
</comment>
<dbReference type="AlphaFoldDB" id="A0A0F9FUY7"/>
<proteinExistence type="predicted"/>
<gene>
    <name evidence="1" type="ORF">LCGC14_1988000</name>
</gene>
<dbReference type="EMBL" id="LAZR01022361">
    <property type="protein sequence ID" value="KKL82116.1"/>
    <property type="molecule type" value="Genomic_DNA"/>
</dbReference>
<feature type="non-terminal residue" evidence="1">
    <location>
        <position position="1"/>
    </location>
</feature>
<accession>A0A0F9FUY7</accession>
<name>A0A0F9FUY7_9ZZZZ</name>
<reference evidence="1" key="1">
    <citation type="journal article" date="2015" name="Nature">
        <title>Complex archaea that bridge the gap between prokaryotes and eukaryotes.</title>
        <authorList>
            <person name="Spang A."/>
            <person name="Saw J.H."/>
            <person name="Jorgensen S.L."/>
            <person name="Zaremba-Niedzwiedzka K."/>
            <person name="Martijn J."/>
            <person name="Lind A.E."/>
            <person name="van Eijk R."/>
            <person name="Schleper C."/>
            <person name="Guy L."/>
            <person name="Ettema T.J."/>
        </authorList>
    </citation>
    <scope>NUCLEOTIDE SEQUENCE</scope>
</reference>
<organism evidence="1">
    <name type="scientific">marine sediment metagenome</name>
    <dbReference type="NCBI Taxonomy" id="412755"/>
    <lineage>
        <taxon>unclassified sequences</taxon>
        <taxon>metagenomes</taxon>
        <taxon>ecological metagenomes</taxon>
    </lineage>
</organism>